<protein>
    <submittedName>
        <fullName evidence="1">Uncharacterized protein</fullName>
    </submittedName>
</protein>
<dbReference type="AlphaFoldDB" id="A0AAV7PXP7"/>
<dbReference type="EMBL" id="JANPWB010000011">
    <property type="protein sequence ID" value="KAJ1132871.1"/>
    <property type="molecule type" value="Genomic_DNA"/>
</dbReference>
<dbReference type="Proteomes" id="UP001066276">
    <property type="component" value="Chromosome 7"/>
</dbReference>
<gene>
    <name evidence="1" type="ORF">NDU88_011172</name>
</gene>
<organism evidence="1 2">
    <name type="scientific">Pleurodeles waltl</name>
    <name type="common">Iberian ribbed newt</name>
    <dbReference type="NCBI Taxonomy" id="8319"/>
    <lineage>
        <taxon>Eukaryota</taxon>
        <taxon>Metazoa</taxon>
        <taxon>Chordata</taxon>
        <taxon>Craniata</taxon>
        <taxon>Vertebrata</taxon>
        <taxon>Euteleostomi</taxon>
        <taxon>Amphibia</taxon>
        <taxon>Batrachia</taxon>
        <taxon>Caudata</taxon>
        <taxon>Salamandroidea</taxon>
        <taxon>Salamandridae</taxon>
        <taxon>Pleurodelinae</taxon>
        <taxon>Pleurodeles</taxon>
    </lineage>
</organism>
<evidence type="ECO:0000313" key="1">
    <source>
        <dbReference type="EMBL" id="KAJ1132871.1"/>
    </source>
</evidence>
<reference evidence="1" key="1">
    <citation type="journal article" date="2022" name="bioRxiv">
        <title>Sequencing and chromosome-scale assembly of the giantPleurodeles waltlgenome.</title>
        <authorList>
            <person name="Brown T."/>
            <person name="Elewa A."/>
            <person name="Iarovenko S."/>
            <person name="Subramanian E."/>
            <person name="Araus A.J."/>
            <person name="Petzold A."/>
            <person name="Susuki M."/>
            <person name="Suzuki K.-i.T."/>
            <person name="Hayashi T."/>
            <person name="Toyoda A."/>
            <person name="Oliveira C."/>
            <person name="Osipova E."/>
            <person name="Leigh N.D."/>
            <person name="Simon A."/>
            <person name="Yun M.H."/>
        </authorList>
    </citation>
    <scope>NUCLEOTIDE SEQUENCE</scope>
    <source>
        <strain evidence="1">20211129_DDA</strain>
        <tissue evidence="1">Liver</tissue>
    </source>
</reference>
<accession>A0AAV7PXP7</accession>
<name>A0AAV7PXP7_PLEWA</name>
<proteinExistence type="predicted"/>
<comment type="caution">
    <text evidence="1">The sequence shown here is derived from an EMBL/GenBank/DDBJ whole genome shotgun (WGS) entry which is preliminary data.</text>
</comment>
<evidence type="ECO:0000313" key="2">
    <source>
        <dbReference type="Proteomes" id="UP001066276"/>
    </source>
</evidence>
<keyword evidence="2" id="KW-1185">Reference proteome</keyword>
<sequence length="146" mass="14813">MGGLLSVMAAGYSFDGGTLLNAVTGDGALGSAHGVQRSVPAGFFGWAAQQEVGSGKEKRNALTGVAAGSASRGAISCSLGGQATPHNAAQACVEGGDGFSRFLLHLMQRVSVIAAACANARRRKVIIGRYPGKRGLPERAVPYITP</sequence>